<reference evidence="2 3" key="1">
    <citation type="journal article" date="2013" name="Plant Cell">
        <title>The transition from a phytopathogenic smut ancestor to an anamorphic biocontrol agent deciphered by comparative whole-genome analysis.</title>
        <authorList>
            <person name="Lefebvre F."/>
            <person name="Joly D.L."/>
            <person name="Labbe C."/>
            <person name="Teichmann B."/>
            <person name="Linning R."/>
            <person name="Belzile F."/>
            <person name="Bakkeren G."/>
            <person name="Belanger R.R."/>
        </authorList>
    </citation>
    <scope>NUCLEOTIDE SEQUENCE [LARGE SCALE GENOMIC DNA]</scope>
    <source>
        <strain evidence="2 3">PF-1</strain>
    </source>
</reference>
<dbReference type="RefSeq" id="XP_007878530.1">
    <property type="nucleotide sequence ID" value="XM_007880339.1"/>
</dbReference>
<evidence type="ECO:0000313" key="3">
    <source>
        <dbReference type="Proteomes" id="UP000053664"/>
    </source>
</evidence>
<organism evidence="2 3">
    <name type="scientific">Pseudozyma flocculosa PF-1</name>
    <dbReference type="NCBI Taxonomy" id="1277687"/>
    <lineage>
        <taxon>Eukaryota</taxon>
        <taxon>Fungi</taxon>
        <taxon>Dikarya</taxon>
        <taxon>Basidiomycota</taxon>
        <taxon>Ustilaginomycotina</taxon>
        <taxon>Ustilaginomycetes</taxon>
        <taxon>Ustilaginales</taxon>
        <taxon>Ustilaginaceae</taxon>
        <taxon>Pseudozyma</taxon>
    </lineage>
</organism>
<feature type="region of interest" description="Disordered" evidence="1">
    <location>
        <begin position="590"/>
        <end position="630"/>
    </location>
</feature>
<dbReference type="Gene3D" id="3.30.559.10">
    <property type="entry name" value="Chloramphenicol acetyltransferase-like domain"/>
    <property type="match status" value="1"/>
</dbReference>
<dbReference type="GeneID" id="19316939"/>
<dbReference type="EMBL" id="KE361630">
    <property type="protein sequence ID" value="EPQ29606.1"/>
    <property type="molecule type" value="Genomic_DNA"/>
</dbReference>
<sequence length="729" mass="79410">MASQKSTSGGFEPSSTAGPTQRFVRSVADVGKPSPLRWLRAPAHLGDRTYVRRMGLVESFFSTMSSLHHGRTDIFHRIPLRFPAEAKDKLLARLPLAYAVLCRRHPLLSSHVVELTPDLERFDEERAKSLRHSGSGDGSASALSEPHFVYQVPSSAGELLDRARERVLFLSPDWSETIAQPAAKKAPAEQTLDGDRTKRWLKQYVWNGPRRFLSQKHPYGLGRVLVLPTPQSATGGSLASIDLVLCVAHCVGDGLSVSSLAAELLGLLTSDDLPHSLGNVRDVPSEATFPGATHKEFGSVSDEIAAALETGLLRDHRRADGGAGAMSPDFIEPLLPPPIEAAYPPFLDPSATGSASLARTRWFWALRRVRAQVRSARSLNDRLTDFAARISDADALSPSEERDWGAHTNWSAERLDARETGLIVAVAKRKGVRIGALLYAVSACALNQLAIEDDREAVNGGAQHADVTKSTVMGFPFSIRQYLRPESTVFEGRADAALDEPARPSTLSVQLGFGGISFPAPDVFSLSTDPSAVQDGSLNRRDQVQLWQMARHAQKRLDAMFRHPPMMMADGFVTALDRENRFRVQGVRDVFAAAPQKDDEAEANDDDDDDDDDDNDEHRPGHLKKNMQGPGSSLNYSMLGSLDGIFSGVNLTLPSSWGSGATGARLEVGTNMLIGVRCREGEAFGTAFTIGGCLTLELGHDLNTWSTEKVEKYLWLMRRILIGLAEAPA</sequence>
<dbReference type="HOGENOM" id="CLU_460197_0_0_1"/>
<dbReference type="AlphaFoldDB" id="A0A061HG50"/>
<dbReference type="PANTHER" id="PTHR28037:SF1">
    <property type="entry name" value="ALCOHOL O-ACETYLTRANSFERASE 1-RELATED"/>
    <property type="match status" value="1"/>
</dbReference>
<evidence type="ECO:0000256" key="1">
    <source>
        <dbReference type="SAM" id="MobiDB-lite"/>
    </source>
</evidence>
<dbReference type="eggNOG" id="ENOG502SGIR">
    <property type="taxonomic scope" value="Eukaryota"/>
</dbReference>
<feature type="compositionally biased region" description="Acidic residues" evidence="1">
    <location>
        <begin position="599"/>
        <end position="615"/>
    </location>
</feature>
<dbReference type="InterPro" id="IPR052058">
    <property type="entry name" value="Alcohol_O-acetyltransferase"/>
</dbReference>
<dbReference type="PANTHER" id="PTHR28037">
    <property type="entry name" value="ALCOHOL O-ACETYLTRANSFERASE 1-RELATED"/>
    <property type="match status" value="1"/>
</dbReference>
<dbReference type="OrthoDB" id="3355480at2759"/>
<evidence type="ECO:0000313" key="2">
    <source>
        <dbReference type="EMBL" id="EPQ29606.1"/>
    </source>
</evidence>
<dbReference type="Proteomes" id="UP000053664">
    <property type="component" value="Unassembled WGS sequence"/>
</dbReference>
<name>A0A061HG50_9BASI</name>
<dbReference type="InterPro" id="IPR023213">
    <property type="entry name" value="CAT-like_dom_sf"/>
</dbReference>
<accession>A0A061HG50</accession>
<gene>
    <name evidence="2" type="ORF">PFL1_02825</name>
</gene>
<evidence type="ECO:0008006" key="4">
    <source>
        <dbReference type="Google" id="ProtNLM"/>
    </source>
</evidence>
<protein>
    <recommendedName>
        <fullName evidence="4">Alcohol acetyltransferase</fullName>
    </recommendedName>
</protein>
<proteinExistence type="predicted"/>
<dbReference type="KEGG" id="pfp:PFL1_02825"/>